<evidence type="ECO:0000313" key="1">
    <source>
        <dbReference type="EMBL" id="GAB12932.1"/>
    </source>
</evidence>
<name>H0QJD1_ARTG1</name>
<dbReference type="eggNOG" id="COG0612">
    <property type="taxonomic scope" value="Bacteria"/>
</dbReference>
<gene>
    <name evidence="1" type="ORF">ARGLB_029_00080</name>
</gene>
<proteinExistence type="predicted"/>
<evidence type="ECO:0008006" key="3">
    <source>
        <dbReference type="Google" id="ProtNLM"/>
    </source>
</evidence>
<dbReference type="InterPro" id="IPR011249">
    <property type="entry name" value="Metalloenz_LuxS/M16"/>
</dbReference>
<comment type="caution">
    <text evidence="1">The sequence shown here is derived from an EMBL/GenBank/DDBJ whole genome shotgun (WGS) entry which is preliminary data.</text>
</comment>
<organism evidence="1 2">
    <name type="scientific">Arthrobacter globiformis (strain ATCC 8010 / DSM 20124 / JCM 1332 / NBRC 12137 / NCIMB 8907 / NRRL B-2979 / 168)</name>
    <dbReference type="NCBI Taxonomy" id="1077972"/>
    <lineage>
        <taxon>Bacteria</taxon>
        <taxon>Bacillati</taxon>
        <taxon>Actinomycetota</taxon>
        <taxon>Actinomycetes</taxon>
        <taxon>Micrococcales</taxon>
        <taxon>Micrococcaceae</taxon>
        <taxon>Arthrobacter</taxon>
    </lineage>
</organism>
<dbReference type="SUPFAM" id="SSF63411">
    <property type="entry name" value="LuxS/MPP-like metallohydrolase"/>
    <property type="match status" value="1"/>
</dbReference>
<dbReference type="STRING" id="1077972.ARGLB_029_00080"/>
<sequence length="124" mass="13056">MVRKSSHKGIPSYSVDRGGIFTGSLLFGVGFRNEPVTLAGITHLVEHAVLRMVQPVTLWHGGAVQMDSVEFYACGDADAVAGYLNAIAAAVSGFTAVSEEDLALEKSIMEAENPKDSVQCPAAC</sequence>
<dbReference type="Proteomes" id="UP000003828">
    <property type="component" value="Unassembled WGS sequence"/>
</dbReference>
<protein>
    <recommendedName>
        <fullName evidence="3">Peptidase M16 N-terminal domain-containing protein</fullName>
    </recommendedName>
</protein>
<dbReference type="AlphaFoldDB" id="H0QJD1"/>
<dbReference type="GO" id="GO:0046872">
    <property type="term" value="F:metal ion binding"/>
    <property type="evidence" value="ECO:0007669"/>
    <property type="project" value="InterPro"/>
</dbReference>
<keyword evidence="2" id="KW-1185">Reference proteome</keyword>
<accession>H0QJD1</accession>
<evidence type="ECO:0000313" key="2">
    <source>
        <dbReference type="Proteomes" id="UP000003828"/>
    </source>
</evidence>
<reference evidence="1 2" key="1">
    <citation type="submission" date="2011-12" db="EMBL/GenBank/DDBJ databases">
        <title>Whole genome shotgun sequence of Arthrobacter globiformis NBRC 12137.</title>
        <authorList>
            <person name="Miyazawa S."/>
            <person name="Hosoyama A."/>
            <person name="Tsuchikane K."/>
            <person name="Katsumata H."/>
            <person name="Yamazaki S."/>
            <person name="Fujita N."/>
        </authorList>
    </citation>
    <scope>NUCLEOTIDE SEQUENCE [LARGE SCALE GENOMIC DNA]</scope>
    <source>
        <strain evidence="1 2">NBRC 12137</strain>
    </source>
</reference>
<dbReference type="EMBL" id="BAEG01000029">
    <property type="protein sequence ID" value="GAB12932.1"/>
    <property type="molecule type" value="Genomic_DNA"/>
</dbReference>